<proteinExistence type="predicted"/>
<organism evidence="1 2">
    <name type="scientific">Neolewinella marina</name>
    <dbReference type="NCBI Taxonomy" id="438751"/>
    <lineage>
        <taxon>Bacteria</taxon>
        <taxon>Pseudomonadati</taxon>
        <taxon>Bacteroidota</taxon>
        <taxon>Saprospiria</taxon>
        <taxon>Saprospirales</taxon>
        <taxon>Lewinellaceae</taxon>
        <taxon>Neolewinella</taxon>
    </lineage>
</organism>
<gene>
    <name evidence="1" type="ORF">CGL56_07540</name>
</gene>
<sequence length="121" mass="13996">MACEGNTRERRSARGEDFVSDPDHLYFRNVRSRDYRTVTLAEGVDEYHHDDLPDDPALVIRDNWLEDRAQLRLGDRPLTVAEVRTLYDQLRSNADATPYSDDRQRKAATEVVADYLRLIGS</sequence>
<dbReference type="EMBL" id="PDLO01000002">
    <property type="protein sequence ID" value="PHK99299.1"/>
    <property type="molecule type" value="Genomic_DNA"/>
</dbReference>
<evidence type="ECO:0000313" key="2">
    <source>
        <dbReference type="Proteomes" id="UP000226437"/>
    </source>
</evidence>
<reference evidence="1 2" key="1">
    <citation type="submission" date="2017-10" db="EMBL/GenBank/DDBJ databases">
        <title>The draft genome sequence of Lewinella marina KCTC 32374.</title>
        <authorList>
            <person name="Wang K."/>
        </authorList>
    </citation>
    <scope>NUCLEOTIDE SEQUENCE [LARGE SCALE GENOMIC DNA]</scope>
    <source>
        <strain evidence="1 2">MKG-38</strain>
    </source>
</reference>
<protein>
    <submittedName>
        <fullName evidence="1">Uncharacterized protein</fullName>
    </submittedName>
</protein>
<name>A0A2G0CH45_9BACT</name>
<evidence type="ECO:0000313" key="1">
    <source>
        <dbReference type="EMBL" id="PHK99299.1"/>
    </source>
</evidence>
<comment type="caution">
    <text evidence="1">The sequence shown here is derived from an EMBL/GenBank/DDBJ whole genome shotgun (WGS) entry which is preliminary data.</text>
</comment>
<dbReference type="AlphaFoldDB" id="A0A2G0CH45"/>
<dbReference type="Proteomes" id="UP000226437">
    <property type="component" value="Unassembled WGS sequence"/>
</dbReference>
<keyword evidence="2" id="KW-1185">Reference proteome</keyword>
<accession>A0A2G0CH45</accession>